<evidence type="ECO:0000256" key="1">
    <source>
        <dbReference type="ARBA" id="ARBA00006484"/>
    </source>
</evidence>
<gene>
    <name evidence="3" type="ORF">M6D93_03070</name>
</gene>
<dbReference type="RefSeq" id="WP_249772884.1">
    <property type="nucleotide sequence ID" value="NZ_CP097332.1"/>
</dbReference>
<sequence length="250" mass="25884">MISGGGGGIGRACSLLYAKEGATVAVLDISADATAAVAAEVDQAGGRGHAFPVDVSDEAEVQRVADTLRERYGAADVMIHAAIQRMPGHLDELPAASFDRLIAVGLRGGFLLGRTFGRDMIAAGSGVLVFIGSNAAYSPYPYTGAYSACKAALLMLAKSFALEWASSGVRSVSVSPGMVRTPMTEELYSRPEILAGRSAAVPLGRIATAEEIAHAVHFVASNDASYMTGSDLLVDGGFVMSKFMHVPGRA</sequence>
<keyword evidence="2" id="KW-0560">Oxidoreductase</keyword>
<organism evidence="3 4">
    <name type="scientific">Jatrophihabitans telluris</name>
    <dbReference type="NCBI Taxonomy" id="2038343"/>
    <lineage>
        <taxon>Bacteria</taxon>
        <taxon>Bacillati</taxon>
        <taxon>Actinomycetota</taxon>
        <taxon>Actinomycetes</taxon>
        <taxon>Jatrophihabitantales</taxon>
        <taxon>Jatrophihabitantaceae</taxon>
        <taxon>Jatrophihabitans</taxon>
    </lineage>
</organism>
<protein>
    <submittedName>
        <fullName evidence="3">SDR family oxidoreductase</fullName>
    </submittedName>
</protein>
<reference evidence="3" key="2">
    <citation type="submission" date="2022-05" db="EMBL/GenBank/DDBJ databases">
        <authorList>
            <person name="Kim J.-S."/>
            <person name="Lee K."/>
            <person name="Suh M."/>
            <person name="Eom M."/>
            <person name="Kim J.-S."/>
            <person name="Kim D.-S."/>
            <person name="Ko S.-H."/>
            <person name="Shin Y."/>
            <person name="Lee J.-S."/>
        </authorList>
    </citation>
    <scope>NUCLEOTIDE SEQUENCE</scope>
    <source>
        <strain evidence="3">N237</strain>
    </source>
</reference>
<dbReference type="PRINTS" id="PR00081">
    <property type="entry name" value="GDHRDH"/>
</dbReference>
<dbReference type="Proteomes" id="UP001056336">
    <property type="component" value="Chromosome"/>
</dbReference>
<evidence type="ECO:0000256" key="2">
    <source>
        <dbReference type="ARBA" id="ARBA00023002"/>
    </source>
</evidence>
<dbReference type="InterPro" id="IPR036291">
    <property type="entry name" value="NAD(P)-bd_dom_sf"/>
</dbReference>
<dbReference type="PANTHER" id="PTHR24321:SF8">
    <property type="entry name" value="ESTRADIOL 17-BETA-DEHYDROGENASE 8-RELATED"/>
    <property type="match status" value="1"/>
</dbReference>
<dbReference type="InterPro" id="IPR002347">
    <property type="entry name" value="SDR_fam"/>
</dbReference>
<dbReference type="CDD" id="cd05233">
    <property type="entry name" value="SDR_c"/>
    <property type="match status" value="1"/>
</dbReference>
<dbReference type="SUPFAM" id="SSF51735">
    <property type="entry name" value="NAD(P)-binding Rossmann-fold domains"/>
    <property type="match status" value="1"/>
</dbReference>
<accession>A0ABY4QZP4</accession>
<comment type="similarity">
    <text evidence="1">Belongs to the short-chain dehydrogenases/reductases (SDR) family.</text>
</comment>
<dbReference type="Pfam" id="PF13561">
    <property type="entry name" value="adh_short_C2"/>
    <property type="match status" value="1"/>
</dbReference>
<reference evidence="3" key="1">
    <citation type="journal article" date="2018" name="Int. J. Syst. Evol. Microbiol.">
        <title>Jatrophihabitans telluris sp. nov., isolated from sediment soil of lava forest wetlands and the emended description of the genus Jatrophihabitans.</title>
        <authorList>
            <person name="Lee K.C."/>
            <person name="Suh M.K."/>
            <person name="Eom M.K."/>
            <person name="Kim K.K."/>
            <person name="Kim J.S."/>
            <person name="Kim D.S."/>
            <person name="Ko S.H."/>
            <person name="Shin Y.K."/>
            <person name="Lee J.S."/>
        </authorList>
    </citation>
    <scope>NUCLEOTIDE SEQUENCE</scope>
    <source>
        <strain evidence="3">N237</strain>
    </source>
</reference>
<dbReference type="Gene3D" id="3.40.50.720">
    <property type="entry name" value="NAD(P)-binding Rossmann-like Domain"/>
    <property type="match status" value="1"/>
</dbReference>
<dbReference type="PANTHER" id="PTHR24321">
    <property type="entry name" value="DEHYDROGENASES, SHORT CHAIN"/>
    <property type="match status" value="1"/>
</dbReference>
<dbReference type="PROSITE" id="PS00061">
    <property type="entry name" value="ADH_SHORT"/>
    <property type="match status" value="1"/>
</dbReference>
<name>A0ABY4QZP4_9ACTN</name>
<dbReference type="InterPro" id="IPR020904">
    <property type="entry name" value="Sc_DH/Rdtase_CS"/>
</dbReference>
<evidence type="ECO:0000313" key="4">
    <source>
        <dbReference type="Proteomes" id="UP001056336"/>
    </source>
</evidence>
<proteinExistence type="inferred from homology"/>
<keyword evidence="4" id="KW-1185">Reference proteome</keyword>
<dbReference type="EMBL" id="CP097332">
    <property type="protein sequence ID" value="UQX88988.1"/>
    <property type="molecule type" value="Genomic_DNA"/>
</dbReference>
<evidence type="ECO:0000313" key="3">
    <source>
        <dbReference type="EMBL" id="UQX88988.1"/>
    </source>
</evidence>